<keyword evidence="3" id="KW-1185">Reference proteome</keyword>
<keyword evidence="1" id="KW-0812">Transmembrane</keyword>
<feature type="transmembrane region" description="Helical" evidence="1">
    <location>
        <begin position="39"/>
        <end position="59"/>
    </location>
</feature>
<feature type="transmembrane region" description="Helical" evidence="1">
    <location>
        <begin position="88"/>
        <end position="106"/>
    </location>
</feature>
<dbReference type="PANTHER" id="PTHR11328">
    <property type="entry name" value="MAJOR FACILITATOR SUPERFAMILY DOMAIN-CONTAINING PROTEIN"/>
    <property type="match status" value="1"/>
</dbReference>
<dbReference type="PANTHER" id="PTHR11328:SF24">
    <property type="entry name" value="MAJOR FACILITATOR SUPERFAMILY (MFS) PROFILE DOMAIN-CONTAINING PROTEIN"/>
    <property type="match status" value="1"/>
</dbReference>
<dbReference type="RefSeq" id="WP_186970691.1">
    <property type="nucleotide sequence ID" value="NZ_JACOPK010000013.1"/>
</dbReference>
<proteinExistence type="predicted"/>
<organism evidence="2 3">
    <name type="scientific">Agathobaculum hominis</name>
    <dbReference type="NCBI Taxonomy" id="2763014"/>
    <lineage>
        <taxon>Bacteria</taxon>
        <taxon>Bacillati</taxon>
        <taxon>Bacillota</taxon>
        <taxon>Clostridia</taxon>
        <taxon>Eubacteriales</taxon>
        <taxon>Butyricicoccaceae</taxon>
        <taxon>Agathobaculum</taxon>
    </lineage>
</organism>
<dbReference type="CDD" id="cd17332">
    <property type="entry name" value="MFS_MelB_like"/>
    <property type="match status" value="1"/>
</dbReference>
<evidence type="ECO:0000313" key="2">
    <source>
        <dbReference type="EMBL" id="MBC5696625.1"/>
    </source>
</evidence>
<name>A0ABR7GQP3_9FIRM</name>
<feature type="transmembrane region" description="Helical" evidence="1">
    <location>
        <begin position="328"/>
        <end position="350"/>
    </location>
</feature>
<feature type="transmembrane region" description="Helical" evidence="1">
    <location>
        <begin position="414"/>
        <end position="434"/>
    </location>
</feature>
<feature type="transmembrane region" description="Helical" evidence="1">
    <location>
        <begin position="237"/>
        <end position="264"/>
    </location>
</feature>
<dbReference type="InterPro" id="IPR036259">
    <property type="entry name" value="MFS_trans_sf"/>
</dbReference>
<accession>A0ABR7GQP3</accession>
<evidence type="ECO:0000313" key="3">
    <source>
        <dbReference type="Proteomes" id="UP000641741"/>
    </source>
</evidence>
<keyword evidence="1" id="KW-1133">Transmembrane helix</keyword>
<feature type="transmembrane region" description="Helical" evidence="1">
    <location>
        <begin position="186"/>
        <end position="206"/>
    </location>
</feature>
<dbReference type="SUPFAM" id="SSF103473">
    <property type="entry name" value="MFS general substrate transporter"/>
    <property type="match status" value="1"/>
</dbReference>
<comment type="caution">
    <text evidence="2">The sequence shown here is derived from an EMBL/GenBank/DDBJ whole genome shotgun (WGS) entry which is preliminary data.</text>
</comment>
<protein>
    <submittedName>
        <fullName evidence="2">MFS transporter</fullName>
    </submittedName>
</protein>
<dbReference type="Gene3D" id="1.20.1250.20">
    <property type="entry name" value="MFS general substrate transporter like domains"/>
    <property type="match status" value="2"/>
</dbReference>
<dbReference type="EMBL" id="JACOPK010000013">
    <property type="protein sequence ID" value="MBC5696625.1"/>
    <property type="molecule type" value="Genomic_DNA"/>
</dbReference>
<gene>
    <name evidence="2" type="ORF">H8S02_11880</name>
</gene>
<dbReference type="InterPro" id="IPR001927">
    <property type="entry name" value="Na/Gal_symport"/>
</dbReference>
<dbReference type="Pfam" id="PF13347">
    <property type="entry name" value="MFS_2"/>
    <property type="match status" value="1"/>
</dbReference>
<feature type="transmembrane region" description="Helical" evidence="1">
    <location>
        <begin position="154"/>
        <end position="174"/>
    </location>
</feature>
<reference evidence="2 3" key="1">
    <citation type="submission" date="2020-08" db="EMBL/GenBank/DDBJ databases">
        <title>Genome public.</title>
        <authorList>
            <person name="Liu C."/>
            <person name="Sun Q."/>
        </authorList>
    </citation>
    <scope>NUCLEOTIDE SEQUENCE [LARGE SCALE GENOMIC DNA]</scope>
    <source>
        <strain evidence="2 3">M2</strain>
    </source>
</reference>
<feature type="transmembrane region" description="Helical" evidence="1">
    <location>
        <begin position="276"/>
        <end position="295"/>
    </location>
</feature>
<sequence length="458" mass="49530">MKSVSTDSNRVVSFGEKVSYGITEIACNPMYTIFCSFLVFFYTDVIGVNAAAVGTIILISRIFDGFSDIIAGNIVEHTHAKSGSARPWILRIAIPLGISYIAMFTVPDCGEWGKLIYIFVSYNVIQSVVYTMANAAMSALPTYMTNDRNSRSSCYAVRLFIAAATQTVLSLKFMNIIDALGGGQRAWIKLAAILGTIAAIVFAIVYMTTRETVTGGGENGEDVPLLVGLKALMHNKYWFSVLAMQFCCVLHQVTTLTVGVYYAKYILNDAKLVGNIIMYHHFPALVVMLLVPIALDKGASKRTLAILSGVSMLLGSLISLVYASGVPFIISMGLRGIGFGAFSSVIYGMLADTVEYGEWKTGVRTQAINVTANGVGQKIGSGLGTAAFGGLLTMCGYNGMAEVQTASAVSCIRIIFIVAPIAIYLILIVLAWLFKLDKQFPQIQKELEERKRSKASVN</sequence>
<dbReference type="NCBIfam" id="TIGR00792">
    <property type="entry name" value="gph"/>
    <property type="match status" value="1"/>
</dbReference>
<evidence type="ECO:0000256" key="1">
    <source>
        <dbReference type="SAM" id="Phobius"/>
    </source>
</evidence>
<keyword evidence="1" id="KW-0472">Membrane</keyword>
<dbReference type="Proteomes" id="UP000641741">
    <property type="component" value="Unassembled WGS sequence"/>
</dbReference>
<feature type="transmembrane region" description="Helical" evidence="1">
    <location>
        <begin position="304"/>
        <end position="322"/>
    </location>
</feature>
<dbReference type="InterPro" id="IPR039672">
    <property type="entry name" value="MFS_2"/>
</dbReference>
<feature type="transmembrane region" description="Helical" evidence="1">
    <location>
        <begin position="112"/>
        <end position="133"/>
    </location>
</feature>